<dbReference type="STRING" id="81409.SAMN04515656_1581"/>
<keyword evidence="2" id="KW-1185">Reference proteome</keyword>
<dbReference type="AlphaFoldDB" id="A0A1H4EQ46"/>
<dbReference type="EMBL" id="FNRK01000058">
    <property type="protein sequence ID" value="SEA86650.1"/>
    <property type="molecule type" value="Genomic_DNA"/>
</dbReference>
<reference evidence="1 2" key="1">
    <citation type="submission" date="2016-10" db="EMBL/GenBank/DDBJ databases">
        <authorList>
            <person name="de Groot N.N."/>
        </authorList>
    </citation>
    <scope>NUCLEOTIDE SEQUENCE [LARGE SCALE GENOMIC DNA]</scope>
    <source>
        <strain evidence="1 2">SR12</strain>
    </source>
</reference>
<gene>
    <name evidence="1" type="ORF">SAMN04515656_1581</name>
</gene>
<accession>A0A1H4EQ46</accession>
<evidence type="ECO:0008006" key="3">
    <source>
        <dbReference type="Google" id="ProtNLM"/>
    </source>
</evidence>
<sequence length="152" mass="16900">KCVEAFYHNNRIASHIRVAYAKDPIYLPEHMPENHRKYLSYNTESFLEWGESIGASTVSAIKTFLSAHKVEQQGYKTCASLMKLADRYSTERLEAACNRALSYTPNPSLKNISTILKNGQDKAQAKPAVAKTSGQYGITRGASYFKGGSDND</sequence>
<proteinExistence type="predicted"/>
<dbReference type="Proteomes" id="UP000199394">
    <property type="component" value="Unassembled WGS sequence"/>
</dbReference>
<organism evidence="1 2">
    <name type="scientific">Eubacterium aggregans</name>
    <dbReference type="NCBI Taxonomy" id="81409"/>
    <lineage>
        <taxon>Bacteria</taxon>
        <taxon>Bacillati</taxon>
        <taxon>Bacillota</taxon>
        <taxon>Clostridia</taxon>
        <taxon>Eubacteriales</taxon>
        <taxon>Eubacteriaceae</taxon>
        <taxon>Eubacterium</taxon>
    </lineage>
</organism>
<evidence type="ECO:0000313" key="1">
    <source>
        <dbReference type="EMBL" id="SEA86650.1"/>
    </source>
</evidence>
<feature type="non-terminal residue" evidence="1">
    <location>
        <position position="1"/>
    </location>
</feature>
<evidence type="ECO:0000313" key="2">
    <source>
        <dbReference type="Proteomes" id="UP000199394"/>
    </source>
</evidence>
<protein>
    <recommendedName>
        <fullName evidence="3">Transposase</fullName>
    </recommendedName>
</protein>
<name>A0A1H4EQ46_9FIRM</name>